<dbReference type="Proteomes" id="UP001249959">
    <property type="component" value="Unassembled WGS sequence"/>
</dbReference>
<dbReference type="InterPro" id="IPR029058">
    <property type="entry name" value="AB_hydrolase_fold"/>
</dbReference>
<keyword evidence="4" id="KW-1185">Reference proteome</keyword>
<dbReference type="SUPFAM" id="SSF53474">
    <property type="entry name" value="alpha/beta-Hydrolases"/>
    <property type="match status" value="1"/>
</dbReference>
<comment type="caution">
    <text evidence="3">The sequence shown here is derived from an EMBL/GenBank/DDBJ whole genome shotgun (WGS) entry which is preliminary data.</text>
</comment>
<proteinExistence type="predicted"/>
<keyword evidence="1 3" id="KW-0378">Hydrolase</keyword>
<gene>
    <name evidence="3" type="ORF">PQG45_02480</name>
</gene>
<evidence type="ECO:0000313" key="3">
    <source>
        <dbReference type="EMBL" id="MDU0807898.1"/>
    </source>
</evidence>
<feature type="domain" description="AB hydrolase-1" evidence="2">
    <location>
        <begin position="14"/>
        <end position="241"/>
    </location>
</feature>
<evidence type="ECO:0000256" key="1">
    <source>
        <dbReference type="ARBA" id="ARBA00022801"/>
    </source>
</evidence>
<sequence>MKLFARTVGTTGTPIIILHGIFGTSDNWLGIAKAFAETNRVFLLDQRNHGQSPWSDEFDYQVMAADLREFIEDHHLENPIIIGHSMGGKTVMQFGLNYPGIAQKIIVVDIAPKFYPVHHTSILSGLNSVDLSAIQSRNDANEHMKRFEENEGVRQFLLKNLYRNSEGAFAWRINLPVITKNIDVVGHELFIKNACETETYFIKGANSHYIQPEDERYIAEIFPNFELIEIPNAGHWVQADQPEAFIQVLKEIL</sequence>
<name>A0ABU3TPW8_9BACT</name>
<evidence type="ECO:0000313" key="4">
    <source>
        <dbReference type="Proteomes" id="UP001249959"/>
    </source>
</evidence>
<evidence type="ECO:0000259" key="2">
    <source>
        <dbReference type="Pfam" id="PF00561"/>
    </source>
</evidence>
<reference evidence="3 4" key="1">
    <citation type="submission" date="2023-09" db="EMBL/GenBank/DDBJ databases">
        <title>Aquirufa genomes.</title>
        <authorList>
            <person name="Pitt A."/>
        </authorList>
    </citation>
    <scope>NUCLEOTIDE SEQUENCE [LARGE SCALE GENOMIC DNA]</scope>
    <source>
        <strain evidence="3 4">LEOWEIH-7C</strain>
    </source>
</reference>
<organism evidence="3 4">
    <name type="scientific">Aquirufa regiilacus</name>
    <dbReference type="NCBI Taxonomy" id="3024868"/>
    <lineage>
        <taxon>Bacteria</taxon>
        <taxon>Pseudomonadati</taxon>
        <taxon>Bacteroidota</taxon>
        <taxon>Cytophagia</taxon>
        <taxon>Cytophagales</taxon>
        <taxon>Flectobacillaceae</taxon>
        <taxon>Aquirufa</taxon>
    </lineage>
</organism>
<dbReference type="Pfam" id="PF00561">
    <property type="entry name" value="Abhydrolase_1"/>
    <property type="match status" value="1"/>
</dbReference>
<dbReference type="InterPro" id="IPR000073">
    <property type="entry name" value="AB_hydrolase_1"/>
</dbReference>
<dbReference type="Gene3D" id="3.40.50.1820">
    <property type="entry name" value="alpha/beta hydrolase"/>
    <property type="match status" value="1"/>
</dbReference>
<dbReference type="GO" id="GO:0016787">
    <property type="term" value="F:hydrolase activity"/>
    <property type="evidence" value="ECO:0007669"/>
    <property type="project" value="UniProtKB-KW"/>
</dbReference>
<dbReference type="PANTHER" id="PTHR46118">
    <property type="entry name" value="PROTEIN ABHD11"/>
    <property type="match status" value="1"/>
</dbReference>
<dbReference type="PANTHER" id="PTHR46118:SF4">
    <property type="entry name" value="PROTEIN ABHD11"/>
    <property type="match status" value="1"/>
</dbReference>
<dbReference type="RefSeq" id="WP_315576605.1">
    <property type="nucleotide sequence ID" value="NZ_JARDXH010000004.1"/>
</dbReference>
<protein>
    <submittedName>
        <fullName evidence="3">Alpha/beta fold hydrolase</fullName>
    </submittedName>
</protein>
<accession>A0ABU3TPW8</accession>
<dbReference type="EMBL" id="JAVNWW010000001">
    <property type="protein sequence ID" value="MDU0807898.1"/>
    <property type="molecule type" value="Genomic_DNA"/>
</dbReference>